<dbReference type="RefSeq" id="XP_011499215.1">
    <property type="nucleotide sequence ID" value="XM_011500913.1"/>
</dbReference>
<evidence type="ECO:0000313" key="6">
    <source>
        <dbReference type="RefSeq" id="XP_011499215.1"/>
    </source>
</evidence>
<organism evidence="5 6">
    <name type="scientific">Ceratosolen solmsi marchali</name>
    <dbReference type="NCBI Taxonomy" id="326594"/>
    <lineage>
        <taxon>Eukaryota</taxon>
        <taxon>Metazoa</taxon>
        <taxon>Ecdysozoa</taxon>
        <taxon>Arthropoda</taxon>
        <taxon>Hexapoda</taxon>
        <taxon>Insecta</taxon>
        <taxon>Pterygota</taxon>
        <taxon>Neoptera</taxon>
        <taxon>Endopterygota</taxon>
        <taxon>Hymenoptera</taxon>
        <taxon>Apocrita</taxon>
        <taxon>Proctotrupomorpha</taxon>
        <taxon>Chalcidoidea</taxon>
        <taxon>Agaonidae</taxon>
        <taxon>Agaoninae</taxon>
        <taxon>Ceratosolen</taxon>
    </lineage>
</organism>
<dbReference type="Pfam" id="PF00651">
    <property type="entry name" value="BTB"/>
    <property type="match status" value="1"/>
</dbReference>
<dbReference type="InterPro" id="IPR000210">
    <property type="entry name" value="BTB/POZ_dom"/>
</dbReference>
<sequence>MMDSGTTPPAQSSYPGGDRQQFCVSWNSHQSNMHSAFPKLLSSEQFVDVTLACDGGSIKCHKVVLSACSDYLERLLLEIPCTHPIIFLSDMRMWELQALVEFMYRGEVYVEQQQLAKLMQAAEALQVRGLSTQGRDSNGTTDTVTPQLSTGGGNNTTPVKPSPPKATTATSSTVSNAGPVDFPQCDDTQSNDDGSESDFLSSSGLASSLPAALTATPGPQDPAVANPLSATNFMKMEHSEALQHLEQALSACEATLTESQGMVKMEPDEHQLLAQQEKPYSIRAVPPGNCGSPFPAIEGYQRRQRRSEAELKQASDLVARGMTFQVASEKYNIPISTIRFYMARKGILQRRKRGRGSSQVGGPNSQPSSPASPPFHMMNFRLPESLNSSLQ</sequence>
<dbReference type="PANTHER" id="PTHR23110:SF108">
    <property type="entry name" value="LD19131P"/>
    <property type="match status" value="1"/>
</dbReference>
<evidence type="ECO:0000313" key="5">
    <source>
        <dbReference type="Proteomes" id="UP000695007"/>
    </source>
</evidence>
<gene>
    <name evidence="6" type="primary">LOC105363264</name>
</gene>
<comment type="subcellular location">
    <subcellularLocation>
        <location evidence="1">Nucleus</location>
    </subcellularLocation>
</comment>
<dbReference type="PANTHER" id="PTHR23110">
    <property type="entry name" value="BTB DOMAIN TRANSCRIPTION FACTOR"/>
    <property type="match status" value="1"/>
</dbReference>
<feature type="region of interest" description="Disordered" evidence="3">
    <location>
        <begin position="130"/>
        <end position="203"/>
    </location>
</feature>
<dbReference type="SMART" id="SM00225">
    <property type="entry name" value="BTB"/>
    <property type="match status" value="1"/>
</dbReference>
<accession>A0AAJ7DWQ8</accession>
<feature type="compositionally biased region" description="Polar residues" evidence="3">
    <location>
        <begin position="130"/>
        <end position="149"/>
    </location>
</feature>
<dbReference type="InterPro" id="IPR051095">
    <property type="entry name" value="Dros_DevTransReg"/>
</dbReference>
<dbReference type="SUPFAM" id="SSF54695">
    <property type="entry name" value="POZ domain"/>
    <property type="match status" value="1"/>
</dbReference>
<dbReference type="InterPro" id="IPR011333">
    <property type="entry name" value="SKP1/BTB/POZ_sf"/>
</dbReference>
<evidence type="ECO:0000259" key="4">
    <source>
        <dbReference type="PROSITE" id="PS50097"/>
    </source>
</evidence>
<evidence type="ECO:0000256" key="1">
    <source>
        <dbReference type="ARBA" id="ARBA00004123"/>
    </source>
</evidence>
<proteinExistence type="predicted"/>
<dbReference type="GO" id="GO:0006357">
    <property type="term" value="P:regulation of transcription by RNA polymerase II"/>
    <property type="evidence" value="ECO:0007669"/>
    <property type="project" value="TreeGrafter"/>
</dbReference>
<dbReference type="GO" id="GO:0005634">
    <property type="term" value="C:nucleus"/>
    <property type="evidence" value="ECO:0007669"/>
    <property type="project" value="UniProtKB-SubCell"/>
</dbReference>
<feature type="region of interest" description="Disordered" evidence="3">
    <location>
        <begin position="349"/>
        <end position="391"/>
    </location>
</feature>
<feature type="compositionally biased region" description="Low complexity" evidence="3">
    <location>
        <begin position="165"/>
        <end position="175"/>
    </location>
</feature>
<dbReference type="Proteomes" id="UP000695007">
    <property type="component" value="Unplaced"/>
</dbReference>
<protein>
    <submittedName>
        <fullName evidence="6">Sex determination protein fruitless</fullName>
    </submittedName>
</protein>
<feature type="domain" description="BTB" evidence="4">
    <location>
        <begin position="47"/>
        <end position="112"/>
    </location>
</feature>
<evidence type="ECO:0000256" key="3">
    <source>
        <dbReference type="SAM" id="MobiDB-lite"/>
    </source>
</evidence>
<dbReference type="CDD" id="cd18315">
    <property type="entry name" value="BTB_POZ_BAB-like"/>
    <property type="match status" value="1"/>
</dbReference>
<dbReference type="KEGG" id="csol:105363264"/>
<dbReference type="PROSITE" id="PS50097">
    <property type="entry name" value="BTB"/>
    <property type="match status" value="1"/>
</dbReference>
<dbReference type="AlphaFoldDB" id="A0AAJ7DWQ8"/>
<dbReference type="GeneID" id="105363264"/>
<keyword evidence="2" id="KW-0539">Nucleus</keyword>
<dbReference type="Gene3D" id="3.30.710.10">
    <property type="entry name" value="Potassium Channel Kv1.1, Chain A"/>
    <property type="match status" value="1"/>
</dbReference>
<reference evidence="6" key="1">
    <citation type="submission" date="2025-08" db="UniProtKB">
        <authorList>
            <consortium name="RefSeq"/>
        </authorList>
    </citation>
    <scope>IDENTIFICATION</scope>
</reference>
<name>A0AAJ7DWQ8_9HYME</name>
<evidence type="ECO:0000256" key="2">
    <source>
        <dbReference type="ARBA" id="ARBA00023242"/>
    </source>
</evidence>
<keyword evidence="5" id="KW-1185">Reference proteome</keyword>